<dbReference type="Gene3D" id="2.40.30.10">
    <property type="entry name" value="Translation factors"/>
    <property type="match status" value="1"/>
</dbReference>
<dbReference type="InterPro" id="IPR008333">
    <property type="entry name" value="Cbr1-like_FAD-bd_dom"/>
</dbReference>
<dbReference type="PROSITE" id="PS51085">
    <property type="entry name" value="2FE2S_FER_2"/>
    <property type="match status" value="1"/>
</dbReference>
<dbReference type="InterPro" id="IPR001709">
    <property type="entry name" value="Flavoprot_Pyr_Nucl_cyt_Rdtase"/>
</dbReference>
<keyword evidence="3" id="KW-0411">Iron-sulfur</keyword>
<dbReference type="GO" id="GO:0051537">
    <property type="term" value="F:2 iron, 2 sulfur cluster binding"/>
    <property type="evidence" value="ECO:0007669"/>
    <property type="project" value="UniProtKB-KW"/>
</dbReference>
<keyword evidence="6" id="KW-0560">Oxidoreductase</keyword>
<dbReference type="InterPro" id="IPR039261">
    <property type="entry name" value="FNR_nucleotide-bd"/>
</dbReference>
<evidence type="ECO:0000259" key="4">
    <source>
        <dbReference type="PROSITE" id="PS51085"/>
    </source>
</evidence>
<dbReference type="InterPro" id="IPR017927">
    <property type="entry name" value="FAD-bd_FR_type"/>
</dbReference>
<dbReference type="CDD" id="cd06212">
    <property type="entry name" value="monooxygenase_like"/>
    <property type="match status" value="1"/>
</dbReference>
<dbReference type="CDD" id="cd00207">
    <property type="entry name" value="fer2"/>
    <property type="match status" value="1"/>
</dbReference>
<dbReference type="InterPro" id="IPR001433">
    <property type="entry name" value="OxRdtase_FAD/NAD-bd"/>
</dbReference>
<protein>
    <submittedName>
        <fullName evidence="6">Alkene monooxygenase reductase</fullName>
    </submittedName>
</protein>
<dbReference type="EMBL" id="MT742219">
    <property type="protein sequence ID" value="QOE77415.1"/>
    <property type="molecule type" value="Genomic_DNA"/>
</dbReference>
<dbReference type="Pfam" id="PF00111">
    <property type="entry name" value="Fer2"/>
    <property type="match status" value="1"/>
</dbReference>
<gene>
    <name evidence="6" type="primary">aknmoD</name>
</gene>
<comment type="cofactor">
    <cofactor evidence="1">
        <name>FAD</name>
        <dbReference type="ChEBI" id="CHEBI:57692"/>
    </cofactor>
</comment>
<evidence type="ECO:0000313" key="6">
    <source>
        <dbReference type="EMBL" id="QOE77415.1"/>
    </source>
</evidence>
<dbReference type="PRINTS" id="PR00371">
    <property type="entry name" value="FPNCR"/>
</dbReference>
<dbReference type="AlphaFoldDB" id="A0A866VUV8"/>
<keyword evidence="2" id="KW-0408">Iron</keyword>
<accession>A0A866VUV8</accession>
<dbReference type="Gene3D" id="3.10.20.30">
    <property type="match status" value="1"/>
</dbReference>
<dbReference type="Pfam" id="PF00970">
    <property type="entry name" value="FAD_binding_6"/>
    <property type="match status" value="1"/>
</dbReference>
<dbReference type="InterPro" id="IPR006058">
    <property type="entry name" value="2Fe2S_fd_BS"/>
</dbReference>
<dbReference type="InterPro" id="IPR017938">
    <property type="entry name" value="Riboflavin_synthase-like_b-brl"/>
</dbReference>
<evidence type="ECO:0000256" key="1">
    <source>
        <dbReference type="ARBA" id="ARBA00001974"/>
    </source>
</evidence>
<keyword evidence="2" id="KW-0479">Metal-binding</keyword>
<dbReference type="SUPFAM" id="SSF52343">
    <property type="entry name" value="Ferredoxin reductase-like, C-terminal NADP-linked domain"/>
    <property type="match status" value="1"/>
</dbReference>
<feature type="domain" description="FAD-binding FR-type" evidence="5">
    <location>
        <begin position="103"/>
        <end position="204"/>
    </location>
</feature>
<keyword evidence="6" id="KW-0503">Monooxygenase</keyword>
<dbReference type="InterPro" id="IPR036010">
    <property type="entry name" value="2Fe-2S_ferredoxin-like_sf"/>
</dbReference>
<sequence length="342" mass="37283">MTTINVQPFSHEYSCEDGESLLDGALRNSLLLKYGCKHGGCGTCKVRLLDGDVEEPGSSFALTPEDRENDVILACASVPLEPCTIDVEPSGLTEEEFFSGDTSREFQTVVGGVEFLTADIARVRLRLEPGEEIAFTAGQFVNVEVPGTGLLRTFSLANAPDDPSVVELICKLYPDGLFSRFLRDEAAPGTPVRVFGPYGQLKIRLSHRPILMIAGGSGLAPLLSMLRDLAAKKCDRPVSMFFGARSVDDLYLIEEIREIGESLADFEFIPVLSESSPADWHGETGMVTDALLRWRAELAHDVYLCGPPPMIDAAVPLLVERGVRPRNIYYDAFTPAAQVVVV</sequence>
<dbReference type="Pfam" id="PF00175">
    <property type="entry name" value="NAD_binding_1"/>
    <property type="match status" value="1"/>
</dbReference>
<dbReference type="Gene3D" id="3.40.50.80">
    <property type="entry name" value="Nucleotide-binding domain of ferredoxin-NADP reductase (FNR) module"/>
    <property type="match status" value="1"/>
</dbReference>
<dbReference type="PANTHER" id="PTHR47354">
    <property type="entry name" value="NADH OXIDOREDUCTASE HCR"/>
    <property type="match status" value="1"/>
</dbReference>
<keyword evidence="2" id="KW-0001">2Fe-2S</keyword>
<dbReference type="PROSITE" id="PS00197">
    <property type="entry name" value="2FE2S_FER_1"/>
    <property type="match status" value="1"/>
</dbReference>
<dbReference type="GO" id="GO:0004497">
    <property type="term" value="F:monooxygenase activity"/>
    <property type="evidence" value="ECO:0007669"/>
    <property type="project" value="UniProtKB-KW"/>
</dbReference>
<dbReference type="InterPro" id="IPR001041">
    <property type="entry name" value="2Fe-2S_ferredoxin-type"/>
</dbReference>
<dbReference type="InterPro" id="IPR050415">
    <property type="entry name" value="MRET"/>
</dbReference>
<evidence type="ECO:0000256" key="2">
    <source>
        <dbReference type="ARBA" id="ARBA00022714"/>
    </source>
</evidence>
<evidence type="ECO:0000259" key="5">
    <source>
        <dbReference type="PROSITE" id="PS51384"/>
    </source>
</evidence>
<evidence type="ECO:0000256" key="3">
    <source>
        <dbReference type="ARBA" id="ARBA00023014"/>
    </source>
</evidence>
<dbReference type="PRINTS" id="PR00410">
    <property type="entry name" value="PHEHYDRXLASE"/>
</dbReference>
<dbReference type="SUPFAM" id="SSF54292">
    <property type="entry name" value="2Fe-2S ferredoxin-like"/>
    <property type="match status" value="1"/>
</dbReference>
<reference evidence="6" key="1">
    <citation type="submission" date="2020-07" db="EMBL/GenBank/DDBJ databases">
        <authorList>
            <person name="Chen W."/>
            <person name="Faulkner N."/>
            <person name="Smith C."/>
            <person name="Hyman M."/>
        </authorList>
    </citation>
    <scope>NUCLEOTIDE SEQUENCE</scope>
    <source>
        <strain evidence="6">B276</strain>
    </source>
</reference>
<proteinExistence type="predicted"/>
<dbReference type="InterPro" id="IPR012675">
    <property type="entry name" value="Beta-grasp_dom_sf"/>
</dbReference>
<dbReference type="PROSITE" id="PS51384">
    <property type="entry name" value="FAD_FR"/>
    <property type="match status" value="1"/>
</dbReference>
<dbReference type="PANTHER" id="PTHR47354:SF5">
    <property type="entry name" value="PROTEIN RFBI"/>
    <property type="match status" value="1"/>
</dbReference>
<feature type="domain" description="2Fe-2S ferredoxin-type" evidence="4">
    <location>
        <begin position="2"/>
        <end position="91"/>
    </location>
</feature>
<organism evidence="6">
    <name type="scientific">Rhodococcus ruber</name>
    <dbReference type="NCBI Taxonomy" id="1830"/>
    <lineage>
        <taxon>Bacteria</taxon>
        <taxon>Bacillati</taxon>
        <taxon>Actinomycetota</taxon>
        <taxon>Actinomycetes</taxon>
        <taxon>Mycobacteriales</taxon>
        <taxon>Nocardiaceae</taxon>
        <taxon>Rhodococcus</taxon>
    </lineage>
</organism>
<dbReference type="SUPFAM" id="SSF63380">
    <property type="entry name" value="Riboflavin synthase domain-like"/>
    <property type="match status" value="1"/>
</dbReference>
<name>A0A866VUV8_9NOCA</name>